<gene>
    <name evidence="6" type="ORF">DPMN_100318</name>
</gene>
<keyword evidence="2" id="KW-0378">Hydrolase</keyword>
<dbReference type="InterPro" id="IPR044846">
    <property type="entry name" value="GH10"/>
</dbReference>
<dbReference type="Proteomes" id="UP000828390">
    <property type="component" value="Unassembled WGS sequence"/>
</dbReference>
<dbReference type="PANTHER" id="PTHR31490:SF1">
    <property type="entry name" value="ENDO-1,4-BETA-XYLANASE 1"/>
    <property type="match status" value="1"/>
</dbReference>
<evidence type="ECO:0000313" key="6">
    <source>
        <dbReference type="EMBL" id="KAH3857706.1"/>
    </source>
</evidence>
<organism evidence="6 7">
    <name type="scientific">Dreissena polymorpha</name>
    <name type="common">Zebra mussel</name>
    <name type="synonym">Mytilus polymorpha</name>
    <dbReference type="NCBI Taxonomy" id="45954"/>
    <lineage>
        <taxon>Eukaryota</taxon>
        <taxon>Metazoa</taxon>
        <taxon>Spiralia</taxon>
        <taxon>Lophotrochozoa</taxon>
        <taxon>Mollusca</taxon>
        <taxon>Bivalvia</taxon>
        <taxon>Autobranchia</taxon>
        <taxon>Heteroconchia</taxon>
        <taxon>Euheterodonta</taxon>
        <taxon>Imparidentia</taxon>
        <taxon>Neoheterodontei</taxon>
        <taxon>Myida</taxon>
        <taxon>Dreissenoidea</taxon>
        <taxon>Dreissenidae</taxon>
        <taxon>Dreissena</taxon>
    </lineage>
</organism>
<proteinExistence type="inferred from homology"/>
<dbReference type="GO" id="GO:0000272">
    <property type="term" value="P:polysaccharide catabolic process"/>
    <property type="evidence" value="ECO:0007669"/>
    <property type="project" value="UniProtKB-KW"/>
</dbReference>
<comment type="similarity">
    <text evidence="1">Belongs to the glycosyl hydrolase 10 (cellulase F) family.</text>
</comment>
<evidence type="ECO:0000313" key="7">
    <source>
        <dbReference type="Proteomes" id="UP000828390"/>
    </source>
</evidence>
<comment type="caution">
    <text evidence="6">The sequence shown here is derived from an EMBL/GenBank/DDBJ whole genome shotgun (WGS) entry which is preliminary data.</text>
</comment>
<evidence type="ECO:0000256" key="3">
    <source>
        <dbReference type="ARBA" id="ARBA00023277"/>
    </source>
</evidence>
<dbReference type="InterPro" id="IPR001000">
    <property type="entry name" value="GH10_dom"/>
</dbReference>
<dbReference type="SUPFAM" id="SSF51445">
    <property type="entry name" value="(Trans)glycosidases"/>
    <property type="match status" value="1"/>
</dbReference>
<evidence type="ECO:0000256" key="2">
    <source>
        <dbReference type="ARBA" id="ARBA00022801"/>
    </source>
</evidence>
<keyword evidence="4" id="KW-0624">Polysaccharide degradation</keyword>
<reference evidence="6" key="1">
    <citation type="journal article" date="2019" name="bioRxiv">
        <title>The Genome of the Zebra Mussel, Dreissena polymorpha: A Resource for Invasive Species Research.</title>
        <authorList>
            <person name="McCartney M.A."/>
            <person name="Auch B."/>
            <person name="Kono T."/>
            <person name="Mallez S."/>
            <person name="Zhang Y."/>
            <person name="Obille A."/>
            <person name="Becker A."/>
            <person name="Abrahante J.E."/>
            <person name="Garbe J."/>
            <person name="Badalamenti J.P."/>
            <person name="Herman A."/>
            <person name="Mangelson H."/>
            <person name="Liachko I."/>
            <person name="Sullivan S."/>
            <person name="Sone E.D."/>
            <person name="Koren S."/>
            <person name="Silverstein K.A.T."/>
            <person name="Beckman K.B."/>
            <person name="Gohl D.M."/>
        </authorList>
    </citation>
    <scope>NUCLEOTIDE SEQUENCE</scope>
    <source>
        <strain evidence="6">Duluth1</strain>
        <tissue evidence="6">Whole animal</tissue>
    </source>
</reference>
<evidence type="ECO:0000259" key="5">
    <source>
        <dbReference type="PROSITE" id="PS51760"/>
    </source>
</evidence>
<keyword evidence="3" id="KW-0119">Carbohydrate metabolism</keyword>
<name>A0A9D4LGU9_DREPO</name>
<dbReference type="EMBL" id="JAIWYP010000003">
    <property type="protein sequence ID" value="KAH3857706.1"/>
    <property type="molecule type" value="Genomic_DNA"/>
</dbReference>
<dbReference type="PANTHER" id="PTHR31490">
    <property type="entry name" value="GLYCOSYL HYDROLASE"/>
    <property type="match status" value="1"/>
</dbReference>
<dbReference type="Gene3D" id="3.20.20.80">
    <property type="entry name" value="Glycosidases"/>
    <property type="match status" value="1"/>
</dbReference>
<sequence>MEPRQGQIRSTEAMATLKALNASGIPVRGHNIFWGMDWHTPTWVTTFKQHDLQTAMDNRINNVVTMTRNYVRHWDVNNENLHGDFYE</sequence>
<keyword evidence="7" id="KW-1185">Reference proteome</keyword>
<dbReference type="PROSITE" id="PS51760">
    <property type="entry name" value="GH10_2"/>
    <property type="match status" value="1"/>
</dbReference>
<feature type="domain" description="GH10" evidence="5">
    <location>
        <begin position="1"/>
        <end position="87"/>
    </location>
</feature>
<dbReference type="AlphaFoldDB" id="A0A9D4LGU9"/>
<dbReference type="InterPro" id="IPR017853">
    <property type="entry name" value="GH"/>
</dbReference>
<dbReference type="Pfam" id="PF00331">
    <property type="entry name" value="Glyco_hydro_10"/>
    <property type="match status" value="1"/>
</dbReference>
<reference evidence="6" key="2">
    <citation type="submission" date="2020-11" db="EMBL/GenBank/DDBJ databases">
        <authorList>
            <person name="McCartney M.A."/>
            <person name="Auch B."/>
            <person name="Kono T."/>
            <person name="Mallez S."/>
            <person name="Becker A."/>
            <person name="Gohl D.M."/>
            <person name="Silverstein K.A.T."/>
            <person name="Koren S."/>
            <person name="Bechman K.B."/>
            <person name="Herman A."/>
            <person name="Abrahante J.E."/>
            <person name="Garbe J."/>
        </authorList>
    </citation>
    <scope>NUCLEOTIDE SEQUENCE</scope>
    <source>
        <strain evidence="6">Duluth1</strain>
        <tissue evidence="6">Whole animal</tissue>
    </source>
</reference>
<evidence type="ECO:0000256" key="4">
    <source>
        <dbReference type="ARBA" id="ARBA00023326"/>
    </source>
</evidence>
<dbReference type="GO" id="GO:0031176">
    <property type="term" value="F:endo-1,4-beta-xylanase activity"/>
    <property type="evidence" value="ECO:0007669"/>
    <property type="project" value="UniProtKB-ARBA"/>
</dbReference>
<evidence type="ECO:0000256" key="1">
    <source>
        <dbReference type="ARBA" id="ARBA00007495"/>
    </source>
</evidence>
<accession>A0A9D4LGU9</accession>
<protein>
    <recommendedName>
        <fullName evidence="5">GH10 domain-containing protein</fullName>
    </recommendedName>
</protein>